<sequence length="86" mass="9644">MGNESLQQNKLSSKIKTLAGVPMQSFDSVSIDSELDSVCTVQVRQYINGQSGWRSLLESDQVRDHYLNQNHCDTINQDENEAPTLS</sequence>
<accession>A0A5C6N258</accession>
<keyword evidence="2" id="KW-1185">Reference proteome</keyword>
<evidence type="ECO:0000313" key="2">
    <source>
        <dbReference type="Proteomes" id="UP000324091"/>
    </source>
</evidence>
<feature type="non-terminal residue" evidence="1">
    <location>
        <position position="86"/>
    </location>
</feature>
<evidence type="ECO:0000313" key="1">
    <source>
        <dbReference type="EMBL" id="TWW60431.1"/>
    </source>
</evidence>
<proteinExistence type="predicted"/>
<organism evidence="1 2">
    <name type="scientific">Takifugu flavidus</name>
    <name type="common">sansaifugu</name>
    <dbReference type="NCBI Taxonomy" id="433684"/>
    <lineage>
        <taxon>Eukaryota</taxon>
        <taxon>Metazoa</taxon>
        <taxon>Chordata</taxon>
        <taxon>Craniata</taxon>
        <taxon>Vertebrata</taxon>
        <taxon>Euteleostomi</taxon>
        <taxon>Actinopterygii</taxon>
        <taxon>Neopterygii</taxon>
        <taxon>Teleostei</taxon>
        <taxon>Neoteleostei</taxon>
        <taxon>Acanthomorphata</taxon>
        <taxon>Eupercaria</taxon>
        <taxon>Tetraodontiformes</taxon>
        <taxon>Tetradontoidea</taxon>
        <taxon>Tetraodontidae</taxon>
        <taxon>Takifugu</taxon>
    </lineage>
</organism>
<gene>
    <name evidence="1" type="ORF">D4764_05G0005210</name>
</gene>
<protein>
    <submittedName>
        <fullName evidence="1">Uncharacterized protein</fullName>
    </submittedName>
</protein>
<dbReference type="AlphaFoldDB" id="A0A5C6N258"/>
<reference evidence="1 2" key="1">
    <citation type="submission" date="2019-04" db="EMBL/GenBank/DDBJ databases">
        <title>Chromosome genome assembly for Takifugu flavidus.</title>
        <authorList>
            <person name="Xiao S."/>
        </authorList>
    </citation>
    <scope>NUCLEOTIDE SEQUENCE [LARGE SCALE GENOMIC DNA]</scope>
    <source>
        <strain evidence="1">HTHZ2018</strain>
        <tissue evidence="1">Muscle</tissue>
    </source>
</reference>
<dbReference type="EMBL" id="RHFK02000018">
    <property type="protein sequence ID" value="TWW60431.1"/>
    <property type="molecule type" value="Genomic_DNA"/>
</dbReference>
<dbReference type="Proteomes" id="UP000324091">
    <property type="component" value="Chromosome 5"/>
</dbReference>
<name>A0A5C6N258_9TELE</name>
<comment type="caution">
    <text evidence="1">The sequence shown here is derived from an EMBL/GenBank/DDBJ whole genome shotgun (WGS) entry which is preliminary data.</text>
</comment>